<evidence type="ECO:0000256" key="4">
    <source>
        <dbReference type="ARBA" id="ARBA00022679"/>
    </source>
</evidence>
<dbReference type="Pfam" id="PF00334">
    <property type="entry name" value="NDK"/>
    <property type="match status" value="1"/>
</dbReference>
<comment type="cofactor">
    <cofactor evidence="1 8">
        <name>Mg(2+)</name>
        <dbReference type="ChEBI" id="CHEBI:18420"/>
    </cofactor>
</comment>
<dbReference type="GO" id="GO:0046872">
    <property type="term" value="F:metal ion binding"/>
    <property type="evidence" value="ECO:0007669"/>
    <property type="project" value="UniProtKB-KW"/>
</dbReference>
<dbReference type="GO" id="GO:0005524">
    <property type="term" value="F:ATP binding"/>
    <property type="evidence" value="ECO:0007669"/>
    <property type="project" value="UniProtKB-UniRule"/>
</dbReference>
<feature type="binding site" evidence="8 9">
    <location>
        <position position="91"/>
    </location>
    <ligand>
        <name>ATP</name>
        <dbReference type="ChEBI" id="CHEBI:30616"/>
    </ligand>
</feature>
<keyword evidence="8" id="KW-0479">Metal-binding</keyword>
<name>A0A840CNE5_9BACT</name>
<evidence type="ECO:0000256" key="2">
    <source>
        <dbReference type="ARBA" id="ARBA00008142"/>
    </source>
</evidence>
<comment type="function">
    <text evidence="6">(Microbial infection) Catalyzes the phosphorylation of dZDP to dZTP, when the bacterium is infected by a phage that produces the substrate for the synthesis of dZTP (2- amino-2'-deoxyadenosine 5'-triphosphate), which is then used by the phage as a DNA polymerase substrate.</text>
</comment>
<dbReference type="SUPFAM" id="SSF54919">
    <property type="entry name" value="Nucleoside diphosphate kinase, NDK"/>
    <property type="match status" value="1"/>
</dbReference>
<keyword evidence="8" id="KW-0546">Nucleotide metabolism</keyword>
<keyword evidence="8" id="KW-0460">Magnesium</keyword>
<dbReference type="NCBIfam" id="NF001908">
    <property type="entry name" value="PRK00668.1"/>
    <property type="match status" value="1"/>
</dbReference>
<dbReference type="GO" id="GO:0006183">
    <property type="term" value="P:GTP biosynthetic process"/>
    <property type="evidence" value="ECO:0007669"/>
    <property type="project" value="UniProtKB-UniRule"/>
</dbReference>
<dbReference type="CDD" id="cd04413">
    <property type="entry name" value="NDPk_I"/>
    <property type="match status" value="1"/>
</dbReference>
<comment type="subunit">
    <text evidence="8">Homotetramer.</text>
</comment>
<keyword evidence="8" id="KW-0547">Nucleotide-binding</keyword>
<sequence>MERTLLILKPSAIQRRLIGEIIKRFEQKGLQLAGMKMMKLDDDILDIHYAHLKDKPFFAEIKNSMKSCPVIVQCWEGIDAAKVVRNMIGSTNGREALPGTIRGDFSMSVQENIVHASDSAESAISEIKRFFKEEELFEYSFSGQAYMYAKSETDS</sequence>
<evidence type="ECO:0000313" key="13">
    <source>
        <dbReference type="Proteomes" id="UP000555103"/>
    </source>
</evidence>
<dbReference type="FunFam" id="3.30.70.141:FF:000002">
    <property type="entry name" value="Nucleoside diphosphate kinase"/>
    <property type="match status" value="1"/>
</dbReference>
<keyword evidence="5 8" id="KW-0418">Kinase</keyword>
<dbReference type="InterPro" id="IPR036850">
    <property type="entry name" value="NDK-like_dom_sf"/>
</dbReference>
<evidence type="ECO:0000256" key="10">
    <source>
        <dbReference type="RuleBase" id="RU004011"/>
    </source>
</evidence>
<dbReference type="EC" id="2.7.4.6" evidence="8"/>
<dbReference type="Proteomes" id="UP000555103">
    <property type="component" value="Unassembled WGS sequence"/>
</dbReference>
<organism evidence="12 13">
    <name type="scientific">Dysgonomonas hofstadii</name>
    <dbReference type="NCBI Taxonomy" id="637886"/>
    <lineage>
        <taxon>Bacteria</taxon>
        <taxon>Pseudomonadati</taxon>
        <taxon>Bacteroidota</taxon>
        <taxon>Bacteroidia</taxon>
        <taxon>Bacteroidales</taxon>
        <taxon>Dysgonomonadaceae</taxon>
        <taxon>Dysgonomonas</taxon>
    </lineage>
</organism>
<feature type="binding site" evidence="8 9">
    <location>
        <position position="85"/>
    </location>
    <ligand>
        <name>ATP</name>
        <dbReference type="ChEBI" id="CHEBI:30616"/>
    </ligand>
</feature>
<feature type="active site" description="Pros-phosphohistidine intermediate" evidence="8 9">
    <location>
        <position position="115"/>
    </location>
</feature>
<dbReference type="InterPro" id="IPR001564">
    <property type="entry name" value="Nucleoside_diP_kinase"/>
</dbReference>
<evidence type="ECO:0000256" key="3">
    <source>
        <dbReference type="ARBA" id="ARBA00022553"/>
    </source>
</evidence>
<feature type="binding site" evidence="8 9">
    <location>
        <position position="112"/>
    </location>
    <ligand>
        <name>ATP</name>
        <dbReference type="ChEBI" id="CHEBI:30616"/>
    </ligand>
</feature>
<proteinExistence type="inferred from homology"/>
<dbReference type="RefSeq" id="WP_183306518.1">
    <property type="nucleotide sequence ID" value="NZ_JACIEP010000004.1"/>
</dbReference>
<evidence type="ECO:0000259" key="11">
    <source>
        <dbReference type="SMART" id="SM00562"/>
    </source>
</evidence>
<evidence type="ECO:0000256" key="5">
    <source>
        <dbReference type="ARBA" id="ARBA00022777"/>
    </source>
</evidence>
<dbReference type="PANTHER" id="PTHR11349">
    <property type="entry name" value="NUCLEOSIDE DIPHOSPHATE KINASE"/>
    <property type="match status" value="1"/>
</dbReference>
<dbReference type="AlphaFoldDB" id="A0A840CNE5"/>
<comment type="subcellular location">
    <subcellularLocation>
        <location evidence="8">Cytoplasm</location>
    </subcellularLocation>
</comment>
<evidence type="ECO:0000313" key="12">
    <source>
        <dbReference type="EMBL" id="MBB4035588.1"/>
    </source>
</evidence>
<comment type="catalytic activity">
    <reaction evidence="8">
        <text>a ribonucleoside 5'-diphosphate + ATP = a ribonucleoside 5'-triphosphate + ADP</text>
        <dbReference type="Rhea" id="RHEA:18113"/>
        <dbReference type="ChEBI" id="CHEBI:30616"/>
        <dbReference type="ChEBI" id="CHEBI:57930"/>
        <dbReference type="ChEBI" id="CHEBI:61557"/>
        <dbReference type="ChEBI" id="CHEBI:456216"/>
        <dbReference type="EC" id="2.7.4.6"/>
    </reaction>
</comment>
<dbReference type="GO" id="GO:0006241">
    <property type="term" value="P:CTP biosynthetic process"/>
    <property type="evidence" value="ECO:0007669"/>
    <property type="project" value="UniProtKB-UniRule"/>
</dbReference>
<comment type="catalytic activity">
    <reaction evidence="7">
        <text>dZDP + ATP = dZTP + ADP</text>
        <dbReference type="Rhea" id="RHEA:67644"/>
        <dbReference type="ChEBI" id="CHEBI:30616"/>
        <dbReference type="ChEBI" id="CHEBI:172929"/>
        <dbReference type="ChEBI" id="CHEBI:172931"/>
        <dbReference type="ChEBI" id="CHEBI:456216"/>
    </reaction>
</comment>
<feature type="domain" description="Nucleoside diphosphate kinase-like" evidence="11">
    <location>
        <begin position="1"/>
        <end position="138"/>
    </location>
</feature>
<dbReference type="EMBL" id="JACIEP010000004">
    <property type="protein sequence ID" value="MBB4035588.1"/>
    <property type="molecule type" value="Genomic_DNA"/>
</dbReference>
<dbReference type="GO" id="GO:0004550">
    <property type="term" value="F:nucleoside diphosphate kinase activity"/>
    <property type="evidence" value="ECO:0007669"/>
    <property type="project" value="UniProtKB-UniRule"/>
</dbReference>
<keyword evidence="8" id="KW-0067">ATP-binding</keyword>
<dbReference type="GO" id="GO:0005737">
    <property type="term" value="C:cytoplasm"/>
    <property type="evidence" value="ECO:0007669"/>
    <property type="project" value="UniProtKB-SubCell"/>
</dbReference>
<dbReference type="HAMAP" id="MF_00451">
    <property type="entry name" value="NDP_kinase"/>
    <property type="match status" value="1"/>
</dbReference>
<feature type="binding site" evidence="8 9">
    <location>
        <position position="9"/>
    </location>
    <ligand>
        <name>ATP</name>
        <dbReference type="ChEBI" id="CHEBI:30616"/>
    </ligand>
</feature>
<evidence type="ECO:0000256" key="6">
    <source>
        <dbReference type="ARBA" id="ARBA00024802"/>
    </source>
</evidence>
<comment type="similarity">
    <text evidence="2 8 9 10">Belongs to the NDK family.</text>
</comment>
<accession>A0A840CNE5</accession>
<comment type="caution">
    <text evidence="12">The sequence shown here is derived from an EMBL/GenBank/DDBJ whole genome shotgun (WGS) entry which is preliminary data.</text>
</comment>
<protein>
    <recommendedName>
        <fullName evidence="8">Nucleoside diphosphate kinase</fullName>
        <shortName evidence="8">NDK</shortName>
        <shortName evidence="8">NDP kinase</shortName>
        <ecNumber evidence="8">2.7.4.6</ecNumber>
    </recommendedName>
    <alternativeName>
        <fullName evidence="8">Nucleoside-2-P kinase</fullName>
    </alternativeName>
</protein>
<gene>
    <name evidence="8" type="primary">ndk</name>
    <name evidence="12" type="ORF">GGR21_001481</name>
</gene>
<dbReference type="PROSITE" id="PS51374">
    <property type="entry name" value="NDPK_LIKE"/>
    <property type="match status" value="1"/>
</dbReference>
<feature type="binding site" evidence="8 9">
    <location>
        <position position="57"/>
    </location>
    <ligand>
        <name>ATP</name>
        <dbReference type="ChEBI" id="CHEBI:30616"/>
    </ligand>
</feature>
<reference evidence="12 13" key="1">
    <citation type="submission" date="2020-08" db="EMBL/GenBank/DDBJ databases">
        <title>Genomic Encyclopedia of Type Strains, Phase IV (KMG-IV): sequencing the most valuable type-strain genomes for metagenomic binning, comparative biology and taxonomic classification.</title>
        <authorList>
            <person name="Goeker M."/>
        </authorList>
    </citation>
    <scope>NUCLEOTIDE SEQUENCE [LARGE SCALE GENOMIC DNA]</scope>
    <source>
        <strain evidence="12 13">DSM 104969</strain>
    </source>
</reference>
<evidence type="ECO:0000256" key="8">
    <source>
        <dbReference type="HAMAP-Rule" id="MF_00451"/>
    </source>
</evidence>
<dbReference type="GO" id="GO:0006228">
    <property type="term" value="P:UTP biosynthetic process"/>
    <property type="evidence" value="ECO:0007669"/>
    <property type="project" value="UniProtKB-UniRule"/>
</dbReference>
<evidence type="ECO:0000256" key="7">
    <source>
        <dbReference type="ARBA" id="ARBA00047945"/>
    </source>
</evidence>
<feature type="binding site" evidence="8 9">
    <location>
        <position position="102"/>
    </location>
    <ligand>
        <name>ATP</name>
        <dbReference type="ChEBI" id="CHEBI:30616"/>
    </ligand>
</feature>
<dbReference type="InterPro" id="IPR034907">
    <property type="entry name" value="NDK-like_dom"/>
</dbReference>
<keyword evidence="8" id="KW-0963">Cytoplasm</keyword>
<comment type="function">
    <text evidence="8">Major role in the synthesis of nucleoside triphosphates other than ATP. The ATP gamma phosphate is transferred to the NDP beta phosphate via a ping-pong mechanism, using a phosphorylated active-site intermediate.</text>
</comment>
<keyword evidence="4 8" id="KW-0808">Transferase</keyword>
<evidence type="ECO:0000256" key="9">
    <source>
        <dbReference type="PROSITE-ProRule" id="PRU00706"/>
    </source>
</evidence>
<evidence type="ECO:0000256" key="1">
    <source>
        <dbReference type="ARBA" id="ARBA00001946"/>
    </source>
</evidence>
<comment type="catalytic activity">
    <reaction evidence="8">
        <text>a 2'-deoxyribonucleoside 5'-diphosphate + ATP = a 2'-deoxyribonucleoside 5'-triphosphate + ADP</text>
        <dbReference type="Rhea" id="RHEA:44640"/>
        <dbReference type="ChEBI" id="CHEBI:30616"/>
        <dbReference type="ChEBI" id="CHEBI:61560"/>
        <dbReference type="ChEBI" id="CHEBI:73316"/>
        <dbReference type="ChEBI" id="CHEBI:456216"/>
        <dbReference type="EC" id="2.7.4.6"/>
    </reaction>
</comment>
<dbReference type="PRINTS" id="PR01243">
    <property type="entry name" value="NUCDPKINASE"/>
</dbReference>
<dbReference type="SMART" id="SM00562">
    <property type="entry name" value="NDK"/>
    <property type="match status" value="1"/>
</dbReference>
<keyword evidence="3 8" id="KW-0597">Phosphoprotein</keyword>
<dbReference type="Gene3D" id="3.30.70.141">
    <property type="entry name" value="Nucleoside diphosphate kinase-like domain"/>
    <property type="match status" value="1"/>
</dbReference>
<keyword evidence="13" id="KW-1185">Reference proteome</keyword>